<evidence type="ECO:0000256" key="1">
    <source>
        <dbReference type="ARBA" id="ARBA00004123"/>
    </source>
</evidence>
<dbReference type="GO" id="GO:0006511">
    <property type="term" value="P:ubiquitin-dependent protein catabolic process"/>
    <property type="evidence" value="ECO:0007669"/>
    <property type="project" value="InterPro"/>
</dbReference>
<evidence type="ECO:0000256" key="3">
    <source>
        <dbReference type="ARBA" id="ARBA00021347"/>
    </source>
</evidence>
<dbReference type="Pfam" id="PF03931">
    <property type="entry name" value="Skp1_POZ"/>
    <property type="match status" value="1"/>
</dbReference>
<feature type="domain" description="SKP1 component POZ" evidence="5">
    <location>
        <begin position="4"/>
        <end position="64"/>
    </location>
</feature>
<dbReference type="InterPro" id="IPR039948">
    <property type="entry name" value="ELC1"/>
</dbReference>
<dbReference type="SUPFAM" id="SSF54695">
    <property type="entry name" value="POZ domain"/>
    <property type="match status" value="1"/>
</dbReference>
<keyword evidence="4" id="KW-0539">Nucleus</keyword>
<evidence type="ECO:0000256" key="4">
    <source>
        <dbReference type="ARBA" id="ARBA00023242"/>
    </source>
</evidence>
<dbReference type="OrthoDB" id="249087at2759"/>
<reference evidence="7" key="1">
    <citation type="submission" date="2016-03" db="EMBL/GenBank/DDBJ databases">
        <authorList>
            <person name="Devillers Hugo."/>
        </authorList>
    </citation>
    <scope>NUCLEOTIDE SEQUENCE [LARGE SCALE GENOMIC DNA]</scope>
</reference>
<comment type="similarity">
    <text evidence="2">Belongs to the SKP1 family.</text>
</comment>
<organism evidence="6 7">
    <name type="scientific">Lachancea meyersii CBS 8951</name>
    <dbReference type="NCBI Taxonomy" id="1266667"/>
    <lineage>
        <taxon>Eukaryota</taxon>
        <taxon>Fungi</taxon>
        <taxon>Dikarya</taxon>
        <taxon>Ascomycota</taxon>
        <taxon>Saccharomycotina</taxon>
        <taxon>Saccharomycetes</taxon>
        <taxon>Saccharomycetales</taxon>
        <taxon>Saccharomycetaceae</taxon>
        <taxon>Lachancea</taxon>
    </lineage>
</organism>
<dbReference type="FunFam" id="3.30.710.10:FF:000035">
    <property type="entry name" value="Elongin C transcription elongation factor"/>
    <property type="match status" value="1"/>
</dbReference>
<evidence type="ECO:0000313" key="7">
    <source>
        <dbReference type="Proteomes" id="UP000191144"/>
    </source>
</evidence>
<name>A0A1G4KFI0_9SACH</name>
<evidence type="ECO:0000313" key="6">
    <source>
        <dbReference type="EMBL" id="SCV03242.1"/>
    </source>
</evidence>
<dbReference type="InterPro" id="IPR011333">
    <property type="entry name" value="SKP1/BTB/POZ_sf"/>
</dbReference>
<accession>A0A1G4KFI0</accession>
<sequence length="97" mass="11240">MSEVILVSKSRVEVPISREAASVSPVLRSMLSNPFLEQHQNKIELLDIEPHVLQKVVEYLEYHQRYMLVSEDEDIPDFDIPTEMSLELLLVADYLNI</sequence>
<evidence type="ECO:0000259" key="5">
    <source>
        <dbReference type="Pfam" id="PF03931"/>
    </source>
</evidence>
<dbReference type="AlphaFoldDB" id="A0A1G4KFI0"/>
<dbReference type="InterPro" id="IPR016073">
    <property type="entry name" value="Skp1_comp_POZ"/>
</dbReference>
<comment type="subcellular location">
    <subcellularLocation>
        <location evidence="1">Nucleus</location>
    </subcellularLocation>
</comment>
<protein>
    <recommendedName>
        <fullName evidence="3">Elongin-C</fullName>
    </recommendedName>
</protein>
<dbReference type="InterPro" id="IPR001232">
    <property type="entry name" value="SKP1-like"/>
</dbReference>
<dbReference type="Proteomes" id="UP000191144">
    <property type="component" value="Chromosome H"/>
</dbReference>
<proteinExistence type="inferred from homology"/>
<dbReference type="SMART" id="SM00512">
    <property type="entry name" value="Skp1"/>
    <property type="match status" value="1"/>
</dbReference>
<dbReference type="Gene3D" id="3.30.710.10">
    <property type="entry name" value="Potassium Channel Kv1.1, Chain A"/>
    <property type="match status" value="1"/>
</dbReference>
<keyword evidence="7" id="KW-1185">Reference proteome</keyword>
<dbReference type="GO" id="GO:0005634">
    <property type="term" value="C:nucleus"/>
    <property type="evidence" value="ECO:0007669"/>
    <property type="project" value="UniProtKB-SubCell"/>
</dbReference>
<gene>
    <name evidence="6" type="ORF">LAME_0H08856G</name>
</gene>
<evidence type="ECO:0000256" key="2">
    <source>
        <dbReference type="ARBA" id="ARBA00009993"/>
    </source>
</evidence>
<dbReference type="PANTHER" id="PTHR20648">
    <property type="entry name" value="ELONGIN-C"/>
    <property type="match status" value="1"/>
</dbReference>
<dbReference type="EMBL" id="LT598480">
    <property type="protein sequence ID" value="SCV03242.1"/>
    <property type="molecule type" value="Genomic_DNA"/>
</dbReference>